<evidence type="ECO:0000256" key="10">
    <source>
        <dbReference type="ARBA" id="ARBA00023136"/>
    </source>
</evidence>
<evidence type="ECO:0000256" key="4">
    <source>
        <dbReference type="ARBA" id="ARBA00022553"/>
    </source>
</evidence>
<evidence type="ECO:0000256" key="8">
    <source>
        <dbReference type="ARBA" id="ARBA00022989"/>
    </source>
</evidence>
<dbReference type="PRINTS" id="PR00344">
    <property type="entry name" value="BCTRLSENSOR"/>
</dbReference>
<feature type="transmembrane region" description="Helical" evidence="11">
    <location>
        <begin position="177"/>
        <end position="196"/>
    </location>
</feature>
<evidence type="ECO:0000256" key="6">
    <source>
        <dbReference type="ARBA" id="ARBA00022692"/>
    </source>
</evidence>
<feature type="domain" description="HAMP" evidence="13">
    <location>
        <begin position="197"/>
        <end position="249"/>
    </location>
</feature>
<keyword evidence="9" id="KW-0902">Two-component regulatory system</keyword>
<dbReference type="Gene3D" id="1.10.287.130">
    <property type="match status" value="1"/>
</dbReference>
<dbReference type="PROSITE" id="PS50109">
    <property type="entry name" value="HIS_KIN"/>
    <property type="match status" value="1"/>
</dbReference>
<keyword evidence="6 11" id="KW-0812">Transmembrane</keyword>
<dbReference type="AlphaFoldDB" id="A0A1G8T378"/>
<evidence type="ECO:0000256" key="9">
    <source>
        <dbReference type="ARBA" id="ARBA00023012"/>
    </source>
</evidence>
<organism evidence="14 15">
    <name type="scientific">Aliiruegeria lutimaris</name>
    <dbReference type="NCBI Taxonomy" id="571298"/>
    <lineage>
        <taxon>Bacteria</taxon>
        <taxon>Pseudomonadati</taxon>
        <taxon>Pseudomonadota</taxon>
        <taxon>Alphaproteobacteria</taxon>
        <taxon>Rhodobacterales</taxon>
        <taxon>Roseobacteraceae</taxon>
        <taxon>Aliiruegeria</taxon>
    </lineage>
</organism>
<dbReference type="Pfam" id="PF02518">
    <property type="entry name" value="HATPase_c"/>
    <property type="match status" value="1"/>
</dbReference>
<dbReference type="PANTHER" id="PTHR45436:SF5">
    <property type="entry name" value="SENSOR HISTIDINE KINASE TRCS"/>
    <property type="match status" value="1"/>
</dbReference>
<dbReference type="SUPFAM" id="SSF158472">
    <property type="entry name" value="HAMP domain-like"/>
    <property type="match status" value="1"/>
</dbReference>
<dbReference type="InterPro" id="IPR036890">
    <property type="entry name" value="HATPase_C_sf"/>
</dbReference>
<dbReference type="PANTHER" id="PTHR45436">
    <property type="entry name" value="SENSOR HISTIDINE KINASE YKOH"/>
    <property type="match status" value="1"/>
</dbReference>
<proteinExistence type="predicted"/>
<evidence type="ECO:0000256" key="11">
    <source>
        <dbReference type="SAM" id="Phobius"/>
    </source>
</evidence>
<dbReference type="InterPro" id="IPR050428">
    <property type="entry name" value="TCS_sensor_his_kinase"/>
</dbReference>
<dbReference type="FunFam" id="3.30.565.10:FF:000006">
    <property type="entry name" value="Sensor histidine kinase WalK"/>
    <property type="match status" value="1"/>
</dbReference>
<feature type="domain" description="Histidine kinase" evidence="12">
    <location>
        <begin position="257"/>
        <end position="471"/>
    </location>
</feature>
<dbReference type="STRING" id="571298.SAMN04488026_101629"/>
<dbReference type="EMBL" id="FNEK01000016">
    <property type="protein sequence ID" value="SDJ35847.1"/>
    <property type="molecule type" value="Genomic_DNA"/>
</dbReference>
<reference evidence="14 15" key="1">
    <citation type="submission" date="2016-10" db="EMBL/GenBank/DDBJ databases">
        <authorList>
            <person name="de Groot N.N."/>
        </authorList>
    </citation>
    <scope>NUCLEOTIDE SEQUENCE [LARGE SCALE GENOMIC DNA]</scope>
    <source>
        <strain evidence="14 15">DSM 25294</strain>
    </source>
</reference>
<evidence type="ECO:0000259" key="12">
    <source>
        <dbReference type="PROSITE" id="PS50109"/>
    </source>
</evidence>
<gene>
    <name evidence="14" type="ORF">SAMN04488026_101629</name>
</gene>
<dbReference type="EC" id="2.7.13.3" evidence="3"/>
<dbReference type="GO" id="GO:0005886">
    <property type="term" value="C:plasma membrane"/>
    <property type="evidence" value="ECO:0007669"/>
    <property type="project" value="TreeGrafter"/>
</dbReference>
<dbReference type="InterPro" id="IPR004358">
    <property type="entry name" value="Sig_transdc_His_kin-like_C"/>
</dbReference>
<dbReference type="SUPFAM" id="SSF47384">
    <property type="entry name" value="Homodimeric domain of signal transducing histidine kinase"/>
    <property type="match status" value="1"/>
</dbReference>
<dbReference type="CDD" id="cd00082">
    <property type="entry name" value="HisKA"/>
    <property type="match status" value="1"/>
</dbReference>
<dbReference type="Gene3D" id="6.10.340.10">
    <property type="match status" value="1"/>
</dbReference>
<feature type="transmembrane region" description="Helical" evidence="11">
    <location>
        <begin position="12"/>
        <end position="33"/>
    </location>
</feature>
<evidence type="ECO:0000256" key="5">
    <source>
        <dbReference type="ARBA" id="ARBA00022679"/>
    </source>
</evidence>
<evidence type="ECO:0000256" key="2">
    <source>
        <dbReference type="ARBA" id="ARBA00004370"/>
    </source>
</evidence>
<keyword evidence="10 11" id="KW-0472">Membrane</keyword>
<dbReference type="SMART" id="SM00387">
    <property type="entry name" value="HATPase_c"/>
    <property type="match status" value="1"/>
</dbReference>
<keyword evidence="7 14" id="KW-0418">Kinase</keyword>
<protein>
    <recommendedName>
        <fullName evidence="3">histidine kinase</fullName>
        <ecNumber evidence="3">2.7.13.3</ecNumber>
    </recommendedName>
</protein>
<dbReference type="InterPro" id="IPR003594">
    <property type="entry name" value="HATPase_dom"/>
</dbReference>
<accession>A0A1G8T378</accession>
<dbReference type="PROSITE" id="PS50885">
    <property type="entry name" value="HAMP"/>
    <property type="match status" value="1"/>
</dbReference>
<dbReference type="Proteomes" id="UP000199382">
    <property type="component" value="Unassembled WGS sequence"/>
</dbReference>
<dbReference type="InterPro" id="IPR005467">
    <property type="entry name" value="His_kinase_dom"/>
</dbReference>
<comment type="catalytic activity">
    <reaction evidence="1">
        <text>ATP + protein L-histidine = ADP + protein N-phospho-L-histidine.</text>
        <dbReference type="EC" id="2.7.13.3"/>
    </reaction>
</comment>
<evidence type="ECO:0000256" key="3">
    <source>
        <dbReference type="ARBA" id="ARBA00012438"/>
    </source>
</evidence>
<sequence length="477" mass="52635">MNLFRRSLALQFFAAFALTAVLVVATLAGLVSYSMRDGFSRYLLQGELQQLDNLVENLSRQHDPTHPGWPELAASPEAWADFLMTNLMPEPRPPRLSRKPPPPPHDASPMRLDARMFLMARDGTLLIPPRAPGNLSERREIPAADGSGTLGYVGLTAPRGGRSKTDLFFLKGQTKNLLLASLFAMGVSALAASLLARHLLKPIKALERGARTLTQGEFHHRIPSDRKDELGQLIEHTNVLAQSLQDARDAEKQWISDTSHELQTPLAVLRAEIEAMQDGIRKADTPTLDEMHDAVMRLSRLVADLKTLSLSREGRTAVATRLTDFSDLLNLRLDHAEMRLNETGLAVERDIEEGLDLFCDPDRMEQVMDNLIENTMRYTSVPGTIRLTAYQQGEEVIAIVDDTSPAPPEDAMDFLFKRFYRAEASRSRRLGGSGLGLSICSAIVTAHNGTITADVSPLGGLRIRIALPKQGPAHEHA</sequence>
<dbReference type="Pfam" id="PF00672">
    <property type="entry name" value="HAMP"/>
    <property type="match status" value="1"/>
</dbReference>
<dbReference type="OrthoDB" id="9809766at2"/>
<dbReference type="RefSeq" id="WP_093154443.1">
    <property type="nucleotide sequence ID" value="NZ_FNEK01000016.1"/>
</dbReference>
<name>A0A1G8T378_9RHOB</name>
<evidence type="ECO:0000313" key="15">
    <source>
        <dbReference type="Proteomes" id="UP000199382"/>
    </source>
</evidence>
<dbReference type="InterPro" id="IPR003661">
    <property type="entry name" value="HisK_dim/P_dom"/>
</dbReference>
<evidence type="ECO:0000256" key="7">
    <source>
        <dbReference type="ARBA" id="ARBA00022777"/>
    </source>
</evidence>
<dbReference type="SMART" id="SM00304">
    <property type="entry name" value="HAMP"/>
    <property type="match status" value="1"/>
</dbReference>
<dbReference type="GO" id="GO:0000155">
    <property type="term" value="F:phosphorelay sensor kinase activity"/>
    <property type="evidence" value="ECO:0007669"/>
    <property type="project" value="InterPro"/>
</dbReference>
<dbReference type="Pfam" id="PF00512">
    <property type="entry name" value="HisKA"/>
    <property type="match status" value="1"/>
</dbReference>
<evidence type="ECO:0000313" key="14">
    <source>
        <dbReference type="EMBL" id="SDJ35847.1"/>
    </source>
</evidence>
<keyword evidence="4" id="KW-0597">Phosphoprotein</keyword>
<dbReference type="CDD" id="cd06225">
    <property type="entry name" value="HAMP"/>
    <property type="match status" value="1"/>
</dbReference>
<dbReference type="InterPro" id="IPR036097">
    <property type="entry name" value="HisK_dim/P_sf"/>
</dbReference>
<keyword evidence="5" id="KW-0808">Transferase</keyword>
<dbReference type="InterPro" id="IPR003660">
    <property type="entry name" value="HAMP_dom"/>
</dbReference>
<dbReference type="SMART" id="SM00388">
    <property type="entry name" value="HisKA"/>
    <property type="match status" value="1"/>
</dbReference>
<evidence type="ECO:0000256" key="1">
    <source>
        <dbReference type="ARBA" id="ARBA00000085"/>
    </source>
</evidence>
<comment type="subcellular location">
    <subcellularLocation>
        <location evidence="2">Membrane</location>
    </subcellularLocation>
</comment>
<evidence type="ECO:0000259" key="13">
    <source>
        <dbReference type="PROSITE" id="PS50885"/>
    </source>
</evidence>
<dbReference type="Gene3D" id="3.30.565.10">
    <property type="entry name" value="Histidine kinase-like ATPase, C-terminal domain"/>
    <property type="match status" value="1"/>
</dbReference>
<dbReference type="SUPFAM" id="SSF55874">
    <property type="entry name" value="ATPase domain of HSP90 chaperone/DNA topoisomerase II/histidine kinase"/>
    <property type="match status" value="1"/>
</dbReference>
<keyword evidence="8 11" id="KW-1133">Transmembrane helix</keyword>
<keyword evidence="15" id="KW-1185">Reference proteome</keyword>